<evidence type="ECO:0000313" key="2">
    <source>
        <dbReference type="EMBL" id="KAF4429410.1"/>
    </source>
</evidence>
<proteinExistence type="predicted"/>
<feature type="compositionally biased region" description="Basic and acidic residues" evidence="1">
    <location>
        <begin position="408"/>
        <end position="430"/>
    </location>
</feature>
<sequence>MSDSPRHLNPRHQRRYRIDPERKEGAEKGYGAHKQTWSERFTKLGSVLIQIASLKQPIFCPPRRRSLPNRKYCHDHNRHRHGGTRTPSQGRHKSRRSLQKDRGYSSNRRKALPGSETDLSGDQEDKGSQSTAGLSQVATTDYWDAFPKPKNADAPRSSVTLCPSDDFRTEGALDADIAPETWPEQREKDSPIAPVGSSASVDSVDSVDPVDSVDSTASSSPQGNVASLEESQPKVSSGHGAPEAESLNPPQSSSPAILLAFLYPGSIARRKIQGDGHPYTILHIEQKENKSPMIWACLCTSRPQLKKIREQYGKTNEVKKHFIYLGGMEPNPKGFETGGIEMPKDPEVEIQGPPMPLYTYLELGSCQAFEPGDFKSFSGGLHHLNPSSLDKVINELSQTDTKPTWLQKKKESSWERPRRATGNTHERIFA</sequence>
<feature type="compositionally biased region" description="Low complexity" evidence="1">
    <location>
        <begin position="193"/>
        <end position="221"/>
    </location>
</feature>
<keyword evidence="3" id="KW-1185">Reference proteome</keyword>
<reference evidence="2 3" key="1">
    <citation type="submission" date="2020-01" db="EMBL/GenBank/DDBJ databases">
        <title>Identification and distribution of gene clusters putatively required for synthesis of sphingolipid metabolism inhibitors in phylogenetically diverse species of the filamentous fungus Fusarium.</title>
        <authorList>
            <person name="Kim H.-S."/>
            <person name="Busman M."/>
            <person name="Brown D.W."/>
            <person name="Divon H."/>
            <person name="Uhlig S."/>
            <person name="Proctor R.H."/>
        </authorList>
    </citation>
    <scope>NUCLEOTIDE SEQUENCE [LARGE SCALE GENOMIC DNA]</scope>
    <source>
        <strain evidence="2 3">NRRL 13308</strain>
    </source>
</reference>
<dbReference type="EMBL" id="JAADJF010000264">
    <property type="protein sequence ID" value="KAF4429410.1"/>
    <property type="molecule type" value="Genomic_DNA"/>
</dbReference>
<evidence type="ECO:0000313" key="3">
    <source>
        <dbReference type="Proteomes" id="UP000536711"/>
    </source>
</evidence>
<feature type="region of interest" description="Disordered" evidence="1">
    <location>
        <begin position="60"/>
        <end position="252"/>
    </location>
</feature>
<organism evidence="2 3">
    <name type="scientific">Fusarium acutatum</name>
    <dbReference type="NCBI Taxonomy" id="78861"/>
    <lineage>
        <taxon>Eukaryota</taxon>
        <taxon>Fungi</taxon>
        <taxon>Dikarya</taxon>
        <taxon>Ascomycota</taxon>
        <taxon>Pezizomycotina</taxon>
        <taxon>Sordariomycetes</taxon>
        <taxon>Hypocreomycetidae</taxon>
        <taxon>Hypocreales</taxon>
        <taxon>Nectriaceae</taxon>
        <taxon>Fusarium</taxon>
        <taxon>Fusarium fujikuroi species complex</taxon>
    </lineage>
</organism>
<evidence type="ECO:0000256" key="1">
    <source>
        <dbReference type="SAM" id="MobiDB-lite"/>
    </source>
</evidence>
<feature type="compositionally biased region" description="Polar residues" evidence="1">
    <location>
        <begin position="222"/>
        <end position="235"/>
    </location>
</feature>
<feature type="compositionally biased region" description="Basic residues" evidence="1">
    <location>
        <begin position="62"/>
        <end position="83"/>
    </location>
</feature>
<protein>
    <submittedName>
        <fullName evidence="2">Uncharacterized protein</fullName>
    </submittedName>
</protein>
<dbReference type="Proteomes" id="UP000536711">
    <property type="component" value="Unassembled WGS sequence"/>
</dbReference>
<accession>A0A8H4JHW8</accession>
<gene>
    <name evidence="2" type="ORF">FACUT_9153</name>
</gene>
<feature type="region of interest" description="Disordered" evidence="1">
    <location>
        <begin position="1"/>
        <end position="37"/>
    </location>
</feature>
<feature type="compositionally biased region" description="Basic and acidic residues" evidence="1">
    <location>
        <begin position="16"/>
        <end position="27"/>
    </location>
</feature>
<dbReference type="OrthoDB" id="5095926at2759"/>
<feature type="region of interest" description="Disordered" evidence="1">
    <location>
        <begin position="403"/>
        <end position="430"/>
    </location>
</feature>
<dbReference type="AlphaFoldDB" id="A0A8H4JHW8"/>
<name>A0A8H4JHW8_9HYPO</name>
<comment type="caution">
    <text evidence="2">The sequence shown here is derived from an EMBL/GenBank/DDBJ whole genome shotgun (WGS) entry which is preliminary data.</text>
</comment>
<feature type="compositionally biased region" description="Polar residues" evidence="1">
    <location>
        <begin position="128"/>
        <end position="139"/>
    </location>
</feature>